<feature type="compositionally biased region" description="Polar residues" evidence="4">
    <location>
        <begin position="304"/>
        <end position="317"/>
    </location>
</feature>
<protein>
    <recommendedName>
        <fullName evidence="5">Shugoshin C-terminal domain-containing protein</fullName>
    </recommendedName>
</protein>
<feature type="domain" description="Shugoshin C-terminal" evidence="5">
    <location>
        <begin position="393"/>
        <end position="417"/>
    </location>
</feature>
<dbReference type="PANTHER" id="PTHR34373">
    <property type="entry name" value="SHUGOSHIN 2"/>
    <property type="match status" value="1"/>
</dbReference>
<dbReference type="Pfam" id="PF07557">
    <property type="entry name" value="Shugoshin_C"/>
    <property type="match status" value="1"/>
</dbReference>
<dbReference type="Proteomes" id="UP001341840">
    <property type="component" value="Unassembled WGS sequence"/>
</dbReference>
<dbReference type="PANTHER" id="PTHR34373:SF9">
    <property type="entry name" value="SHUGOSHIN 2"/>
    <property type="match status" value="1"/>
</dbReference>
<organism evidence="6 7">
    <name type="scientific">Stylosanthes scabra</name>
    <dbReference type="NCBI Taxonomy" id="79078"/>
    <lineage>
        <taxon>Eukaryota</taxon>
        <taxon>Viridiplantae</taxon>
        <taxon>Streptophyta</taxon>
        <taxon>Embryophyta</taxon>
        <taxon>Tracheophyta</taxon>
        <taxon>Spermatophyta</taxon>
        <taxon>Magnoliopsida</taxon>
        <taxon>eudicotyledons</taxon>
        <taxon>Gunneridae</taxon>
        <taxon>Pentapetalae</taxon>
        <taxon>rosids</taxon>
        <taxon>fabids</taxon>
        <taxon>Fabales</taxon>
        <taxon>Fabaceae</taxon>
        <taxon>Papilionoideae</taxon>
        <taxon>50 kb inversion clade</taxon>
        <taxon>dalbergioids sensu lato</taxon>
        <taxon>Dalbergieae</taxon>
        <taxon>Pterocarpus clade</taxon>
        <taxon>Stylosanthes</taxon>
    </lineage>
</organism>
<keyword evidence="7" id="KW-1185">Reference proteome</keyword>
<feature type="region of interest" description="Disordered" evidence="4">
    <location>
        <begin position="293"/>
        <end position="419"/>
    </location>
</feature>
<evidence type="ECO:0000313" key="6">
    <source>
        <dbReference type="EMBL" id="MED6109059.1"/>
    </source>
</evidence>
<keyword evidence="2" id="KW-0159">Chromosome partition</keyword>
<accession>A0ABU6QAZ1</accession>
<evidence type="ECO:0000256" key="2">
    <source>
        <dbReference type="ARBA" id="ARBA00022829"/>
    </source>
</evidence>
<proteinExistence type="inferred from homology"/>
<name>A0ABU6QAZ1_9FABA</name>
<comment type="similarity">
    <text evidence="1">Belongs to the shugoshin family.</text>
</comment>
<feature type="coiled-coil region" evidence="3">
    <location>
        <begin position="110"/>
        <end position="158"/>
    </location>
</feature>
<keyword evidence="3" id="KW-0175">Coiled coil</keyword>
<evidence type="ECO:0000256" key="1">
    <source>
        <dbReference type="ARBA" id="ARBA00010845"/>
    </source>
</evidence>
<feature type="compositionally biased region" description="Polar residues" evidence="4">
    <location>
        <begin position="367"/>
        <end position="376"/>
    </location>
</feature>
<evidence type="ECO:0000313" key="7">
    <source>
        <dbReference type="Proteomes" id="UP001341840"/>
    </source>
</evidence>
<dbReference type="EMBL" id="JASCZI010000124">
    <property type="protein sequence ID" value="MED6109059.1"/>
    <property type="molecule type" value="Genomic_DNA"/>
</dbReference>
<comment type="caution">
    <text evidence="6">The sequence shown here is derived from an EMBL/GenBank/DDBJ whole genome shotgun (WGS) entry which is preliminary data.</text>
</comment>
<feature type="compositionally biased region" description="Polar residues" evidence="4">
    <location>
        <begin position="195"/>
        <end position="204"/>
    </location>
</feature>
<gene>
    <name evidence="6" type="ORF">PIB30_030009</name>
</gene>
<evidence type="ECO:0000256" key="3">
    <source>
        <dbReference type="SAM" id="Coils"/>
    </source>
</evidence>
<dbReference type="InterPro" id="IPR044693">
    <property type="entry name" value="SGO_plant"/>
</dbReference>
<evidence type="ECO:0000259" key="5">
    <source>
        <dbReference type="Pfam" id="PF07557"/>
    </source>
</evidence>
<reference evidence="6 7" key="1">
    <citation type="journal article" date="2023" name="Plants (Basel)">
        <title>Bridging the Gap: Combining Genomics and Transcriptomics Approaches to Understand Stylosanthes scabra, an Orphan Legume from the Brazilian Caatinga.</title>
        <authorList>
            <person name="Ferreira-Neto J.R.C."/>
            <person name="da Silva M.D."/>
            <person name="Binneck E."/>
            <person name="de Melo N.F."/>
            <person name="da Silva R.H."/>
            <person name="de Melo A.L.T.M."/>
            <person name="Pandolfi V."/>
            <person name="Bustamante F.O."/>
            <person name="Brasileiro-Vidal A.C."/>
            <person name="Benko-Iseppon A.M."/>
        </authorList>
    </citation>
    <scope>NUCLEOTIDE SEQUENCE [LARGE SCALE GENOMIC DNA]</scope>
    <source>
        <tissue evidence="6">Leaves</tissue>
    </source>
</reference>
<dbReference type="InterPro" id="IPR011515">
    <property type="entry name" value="Shugoshin_C"/>
</dbReference>
<evidence type="ECO:0000256" key="4">
    <source>
        <dbReference type="SAM" id="MobiDB-lite"/>
    </source>
</evidence>
<feature type="compositionally biased region" description="Basic and acidic residues" evidence="4">
    <location>
        <begin position="377"/>
        <end position="389"/>
    </location>
</feature>
<feature type="region of interest" description="Disordered" evidence="4">
    <location>
        <begin position="192"/>
        <end position="242"/>
    </location>
</feature>
<sequence length="419" mass="46542">MEGGISVHSDSEACRGGSVVVGAGQKTKRGKVVKGDSVSVGVGVGGTQKKMLADITNLKQQQQQQRCGKPINQPEIQQFVPVGEADISTVQLLKENATLIKLVANRNSIIESCKAELEKSHSNFEKLRKQNAELALTNSQMLAELNSSRQRLRELQLELGSKNGILKAMKLELTAKEHTENLMPESIGNEVAAAQSKQPNQSLQEDSKVDNLGHAKRRRVSKSQSAAPDIVNQVTSKEKVENRRYSLRRESVKLKAEKPEPAEDNFAEEIKFDALHPQETMANEIGPTSLESNVHQEQVREDTSSSGPTNSEQVNAKRNTEKKRQSMRRQSARFKPLNPEPTEDSFEVDDAKFAVSHLCDMSDESAPKTSSEPSQQVKKETNDPWETRRSSVGRPMRQTAGKVVSYKEVPLNKKMRRPN</sequence>